<keyword evidence="4" id="KW-1185">Reference proteome</keyword>
<proteinExistence type="predicted"/>
<dbReference type="InterPro" id="IPR010987">
    <property type="entry name" value="Glutathione-S-Trfase_C-like"/>
</dbReference>
<gene>
    <name evidence="3" type="ORF">SAMN04488095_0850</name>
</gene>
<dbReference type="InterPro" id="IPR036282">
    <property type="entry name" value="Glutathione-S-Trfase_C_sf"/>
</dbReference>
<dbReference type="PROSITE" id="PS50404">
    <property type="entry name" value="GST_NTER"/>
    <property type="match status" value="1"/>
</dbReference>
<sequence length="202" mass="22057">MTLTLFLARGTISMSVHAALEEAGLPHDLNWVDFSKNDQRDPAYLAINPKGRVPTLIAPEGTLTEAGAILQWIATQSPGLMPDDPWQAAKLREVMFYLASTAHVAHAHKMRGHRWADDPAAQAAMTAKVPQTMTDCATWLEDRLSGDWLGAAFSVADLYLWNVALWLPGDNVDMTRFPKLAAHSARVAARPAVARVIALHDG</sequence>
<dbReference type="STRING" id="390807.SAMN04488095_0850"/>
<protein>
    <submittedName>
        <fullName evidence="3">Glutathione S-transferase</fullName>
    </submittedName>
</protein>
<dbReference type="Gene3D" id="1.20.1050.10">
    <property type="match status" value="1"/>
</dbReference>
<dbReference type="PANTHER" id="PTHR44051">
    <property type="entry name" value="GLUTATHIONE S-TRANSFERASE-RELATED"/>
    <property type="match status" value="1"/>
</dbReference>
<dbReference type="OrthoDB" id="7583243at2"/>
<dbReference type="GO" id="GO:0016740">
    <property type="term" value="F:transferase activity"/>
    <property type="evidence" value="ECO:0007669"/>
    <property type="project" value="UniProtKB-KW"/>
</dbReference>
<evidence type="ECO:0000259" key="2">
    <source>
        <dbReference type="PROSITE" id="PS50405"/>
    </source>
</evidence>
<dbReference type="Proteomes" id="UP000199110">
    <property type="component" value="Unassembled WGS sequence"/>
</dbReference>
<dbReference type="RefSeq" id="WP_092777407.1">
    <property type="nucleotide sequence ID" value="NZ_FORA01000001.1"/>
</dbReference>
<dbReference type="SFLD" id="SFLDG00358">
    <property type="entry name" value="Main_(cytGST)"/>
    <property type="match status" value="1"/>
</dbReference>
<dbReference type="SFLD" id="SFLDG01150">
    <property type="entry name" value="Main.1:_Beta-like"/>
    <property type="match status" value="1"/>
</dbReference>
<dbReference type="InterPro" id="IPR040079">
    <property type="entry name" value="Glutathione_S-Trfase"/>
</dbReference>
<accession>A0A1I3I7W3</accession>
<dbReference type="InterPro" id="IPR004045">
    <property type="entry name" value="Glutathione_S-Trfase_N"/>
</dbReference>
<dbReference type="PROSITE" id="PS50405">
    <property type="entry name" value="GST_CTER"/>
    <property type="match status" value="1"/>
</dbReference>
<dbReference type="CDD" id="cd03057">
    <property type="entry name" value="GST_N_Beta"/>
    <property type="match status" value="1"/>
</dbReference>
<evidence type="ECO:0000259" key="1">
    <source>
        <dbReference type="PROSITE" id="PS50404"/>
    </source>
</evidence>
<evidence type="ECO:0000313" key="3">
    <source>
        <dbReference type="EMBL" id="SFI44002.1"/>
    </source>
</evidence>
<dbReference type="Pfam" id="PF02798">
    <property type="entry name" value="GST_N"/>
    <property type="match status" value="1"/>
</dbReference>
<reference evidence="3 4" key="1">
    <citation type="submission" date="2016-10" db="EMBL/GenBank/DDBJ databases">
        <authorList>
            <person name="de Groot N.N."/>
        </authorList>
    </citation>
    <scope>NUCLEOTIDE SEQUENCE [LARGE SCALE GENOMIC DNA]</scope>
    <source>
        <strain evidence="3 4">DSM 19073</strain>
    </source>
</reference>
<dbReference type="SFLD" id="SFLDS00019">
    <property type="entry name" value="Glutathione_Transferase_(cytos"/>
    <property type="match status" value="1"/>
</dbReference>
<evidence type="ECO:0000313" key="4">
    <source>
        <dbReference type="Proteomes" id="UP000199110"/>
    </source>
</evidence>
<dbReference type="EMBL" id="FORA01000001">
    <property type="protein sequence ID" value="SFI44002.1"/>
    <property type="molecule type" value="Genomic_DNA"/>
</dbReference>
<dbReference type="Pfam" id="PF13410">
    <property type="entry name" value="GST_C_2"/>
    <property type="match status" value="1"/>
</dbReference>
<dbReference type="CDD" id="cd03188">
    <property type="entry name" value="GST_C_Beta"/>
    <property type="match status" value="1"/>
</dbReference>
<dbReference type="PANTHER" id="PTHR44051:SF8">
    <property type="entry name" value="GLUTATHIONE S-TRANSFERASE GSTA"/>
    <property type="match status" value="1"/>
</dbReference>
<dbReference type="AlphaFoldDB" id="A0A1I3I7W3"/>
<keyword evidence="3" id="KW-0808">Transferase</keyword>
<dbReference type="InterPro" id="IPR036249">
    <property type="entry name" value="Thioredoxin-like_sf"/>
</dbReference>
<dbReference type="SUPFAM" id="SSF52833">
    <property type="entry name" value="Thioredoxin-like"/>
    <property type="match status" value="1"/>
</dbReference>
<dbReference type="SUPFAM" id="SSF47616">
    <property type="entry name" value="GST C-terminal domain-like"/>
    <property type="match status" value="1"/>
</dbReference>
<dbReference type="Gene3D" id="3.40.30.10">
    <property type="entry name" value="Glutaredoxin"/>
    <property type="match status" value="1"/>
</dbReference>
<feature type="domain" description="GST N-terminal" evidence="1">
    <location>
        <begin position="1"/>
        <end position="81"/>
    </location>
</feature>
<feature type="domain" description="GST C-terminal" evidence="2">
    <location>
        <begin position="84"/>
        <end position="202"/>
    </location>
</feature>
<name>A0A1I3I7W3_9RHOB</name>
<organism evidence="3 4">
    <name type="scientific">Jannaschia pohangensis</name>
    <dbReference type="NCBI Taxonomy" id="390807"/>
    <lineage>
        <taxon>Bacteria</taxon>
        <taxon>Pseudomonadati</taxon>
        <taxon>Pseudomonadota</taxon>
        <taxon>Alphaproteobacteria</taxon>
        <taxon>Rhodobacterales</taxon>
        <taxon>Roseobacteraceae</taxon>
        <taxon>Jannaschia</taxon>
    </lineage>
</organism>